<keyword evidence="5" id="KW-1185">Reference proteome</keyword>
<dbReference type="PANTHER" id="PTHR10728">
    <property type="entry name" value="CYTOSOLIC PHOSPHOLIPASE A2"/>
    <property type="match status" value="1"/>
</dbReference>
<dbReference type="AlphaFoldDB" id="A0A1H8A6W5"/>
<accession>A0A1H8A6W5</accession>
<dbReference type="SUPFAM" id="SSF52151">
    <property type="entry name" value="FabD/lysophospholipase-like"/>
    <property type="match status" value="1"/>
</dbReference>
<dbReference type="Gene3D" id="3.40.1090.10">
    <property type="entry name" value="Cytosolic phospholipase A2 catalytic domain"/>
    <property type="match status" value="2"/>
</dbReference>
<feature type="domain" description="PNPLA" evidence="3">
    <location>
        <begin position="38"/>
        <end position="136"/>
    </location>
</feature>
<evidence type="ECO:0000256" key="1">
    <source>
        <dbReference type="ARBA" id="ARBA00023098"/>
    </source>
</evidence>
<dbReference type="Pfam" id="PF01734">
    <property type="entry name" value="Patatin"/>
    <property type="match status" value="1"/>
</dbReference>
<keyword evidence="1" id="KW-0443">Lipid metabolism</keyword>
<protein>
    <submittedName>
        <fullName evidence="4">Patatin-like phospholipase</fullName>
    </submittedName>
</protein>
<feature type="transmembrane region" description="Helical" evidence="2">
    <location>
        <begin position="418"/>
        <end position="437"/>
    </location>
</feature>
<evidence type="ECO:0000256" key="2">
    <source>
        <dbReference type="SAM" id="Phobius"/>
    </source>
</evidence>
<dbReference type="PANTHER" id="PTHR10728:SF40">
    <property type="entry name" value="PATATIN FAMILY PROTEIN"/>
    <property type="match status" value="1"/>
</dbReference>
<feature type="transmembrane region" description="Helical" evidence="2">
    <location>
        <begin position="233"/>
        <end position="256"/>
    </location>
</feature>
<gene>
    <name evidence="4" type="ORF">SAMN04489760_1321</name>
</gene>
<evidence type="ECO:0000259" key="3">
    <source>
        <dbReference type="Pfam" id="PF01734"/>
    </source>
</evidence>
<feature type="transmembrane region" description="Helical" evidence="2">
    <location>
        <begin position="311"/>
        <end position="340"/>
    </location>
</feature>
<feature type="transmembrane region" description="Helical" evidence="2">
    <location>
        <begin position="391"/>
        <end position="412"/>
    </location>
</feature>
<dbReference type="GO" id="GO:0004623">
    <property type="term" value="F:phospholipase A2 activity"/>
    <property type="evidence" value="ECO:0007669"/>
    <property type="project" value="TreeGrafter"/>
</dbReference>
<dbReference type="InterPro" id="IPR002641">
    <property type="entry name" value="PNPLA_dom"/>
</dbReference>
<organism evidence="4 5">
    <name type="scientific">Syntrophus gentianae</name>
    <dbReference type="NCBI Taxonomy" id="43775"/>
    <lineage>
        <taxon>Bacteria</taxon>
        <taxon>Pseudomonadati</taxon>
        <taxon>Thermodesulfobacteriota</taxon>
        <taxon>Syntrophia</taxon>
        <taxon>Syntrophales</taxon>
        <taxon>Syntrophaceae</taxon>
        <taxon>Syntrophus</taxon>
    </lineage>
</organism>
<feature type="transmembrane region" description="Helical" evidence="2">
    <location>
        <begin position="268"/>
        <end position="290"/>
    </location>
</feature>
<evidence type="ECO:0000313" key="4">
    <source>
        <dbReference type="EMBL" id="SEM66632.1"/>
    </source>
</evidence>
<feature type="transmembrane region" description="Helical" evidence="2">
    <location>
        <begin position="458"/>
        <end position="481"/>
    </location>
</feature>
<dbReference type="STRING" id="43775.SAMN04489760_1321"/>
<dbReference type="InterPro" id="IPR016035">
    <property type="entry name" value="Acyl_Trfase/lysoPLipase"/>
</dbReference>
<feature type="transmembrane region" description="Helical" evidence="2">
    <location>
        <begin position="346"/>
        <end position="371"/>
    </location>
</feature>
<feature type="transmembrane region" description="Helical" evidence="2">
    <location>
        <begin position="183"/>
        <end position="205"/>
    </location>
</feature>
<sequence length="923" mass="102743">MNGTKESEYDRNRPLHFEEVRAAEIKAGCPPEGKGLGLAFSGGGIRSATFNLGVTQALADMGLLQRFDYLSTISGGGYIGGWLSLFIKRCAGGKVADAEKLMNQRDKDNLEPTSIRFLRAFSNYLTPRIGMSMDTLVAVATYLRNLMLNLCILVTLMAALLILPRIAALAAGFLVSWDAFGCYYNWIIIAFLFFPILTVTLGLFYSSADAANKIKPADATKARRTWPWFVRSTWLILAYDIPVILAAFLAVCFYLQSARYNEIDIKYLFRTTLAVYALLWLIGGLLSFLFSFKTKQSLTNQSEIPHQKAKWLGAFILSMPLASLAGGAVILGIAMTIAAISEPHRLWAAVAFGPPSVIVAFLIMLTVYIGLMGRKFDESDRELWSVYGGRLMGLSLSWAIFFAIAFYGAAILGWANSWVVGMGGVTWIATTLFGVLAGKSKATGGQASKGWLEMLTHVAPWVFVLGLLFVLSWGLHMSLIWPGDLPARSAESPSRNPPGIYLRAEPDTGKPVFTVRNIDKPEQWDRFLKIAAEKCSEIKFRFKTPWTLPILAALALLAALLLSWRVNINLFSLHHFYRNRLSRCYLGATNTKRRPHPLTGFDPGDDVTLAELAGQRPFPIVGTAINLNRGRQLAWQNRRAASFAFTPLYTGYEPASHQVKGGYRLTAEYGKDSDGRSIQLGTVMAISGAAATPNQGFHTSPAVAFLMTVFNARLGHWCGDPVDKKAWRRRDPGLSLRYWLAELTGTADLDRPFVSLSDGGHFENLGIYELVRRRCSVILASDAGCDPKYAFDDLAEAIRKCYTDFGVEFEFRTKVDAIRPQGDDKLPAEDRVSERHYAVAEIKYPGEKKQTGTLIYLKSSLTRDLPSDIMHYRRTHGNFPHESTADQFFDESQFESYRHLGYEVVIRSLAEIRQNNKLPPELR</sequence>
<keyword evidence="2" id="KW-0472">Membrane</keyword>
<dbReference type="GO" id="GO:0005829">
    <property type="term" value="C:cytosol"/>
    <property type="evidence" value="ECO:0007669"/>
    <property type="project" value="TreeGrafter"/>
</dbReference>
<keyword evidence="2" id="KW-0812">Transmembrane</keyword>
<dbReference type="Proteomes" id="UP000198744">
    <property type="component" value="Unassembled WGS sequence"/>
</dbReference>
<keyword evidence="2" id="KW-1133">Transmembrane helix</keyword>
<dbReference type="EMBL" id="FOBS01000032">
    <property type="protein sequence ID" value="SEM66632.1"/>
    <property type="molecule type" value="Genomic_DNA"/>
</dbReference>
<feature type="transmembrane region" description="Helical" evidence="2">
    <location>
        <begin position="546"/>
        <end position="564"/>
    </location>
</feature>
<proteinExistence type="predicted"/>
<reference evidence="4 5" key="1">
    <citation type="submission" date="2016-10" db="EMBL/GenBank/DDBJ databases">
        <authorList>
            <person name="de Groot N.N."/>
        </authorList>
    </citation>
    <scope>NUCLEOTIDE SEQUENCE [LARGE SCALE GENOMIC DNA]</scope>
    <source>
        <strain evidence="4 5">DSM 8423</strain>
    </source>
</reference>
<name>A0A1H8A6W5_9BACT</name>
<dbReference type="RefSeq" id="WP_217639005.1">
    <property type="nucleotide sequence ID" value="NZ_FOBS01000032.1"/>
</dbReference>
<evidence type="ECO:0000313" key="5">
    <source>
        <dbReference type="Proteomes" id="UP000198744"/>
    </source>
</evidence>
<dbReference type="GO" id="GO:0046475">
    <property type="term" value="P:glycerophospholipid catabolic process"/>
    <property type="evidence" value="ECO:0007669"/>
    <property type="project" value="TreeGrafter"/>
</dbReference>
<feature type="transmembrane region" description="Helical" evidence="2">
    <location>
        <begin position="150"/>
        <end position="177"/>
    </location>
</feature>